<evidence type="ECO:0000313" key="2">
    <source>
        <dbReference type="Proteomes" id="UP000620874"/>
    </source>
</evidence>
<evidence type="ECO:0000313" key="1">
    <source>
        <dbReference type="EMBL" id="MBD8041069.1"/>
    </source>
</evidence>
<gene>
    <name evidence="1" type="ORF">H9625_11610</name>
</gene>
<organism evidence="1 2">
    <name type="scientific">Phocaeicola intestinalis</name>
    <dbReference type="NCBI Taxonomy" id="2762212"/>
    <lineage>
        <taxon>Bacteria</taxon>
        <taxon>Pseudomonadati</taxon>
        <taxon>Bacteroidota</taxon>
        <taxon>Bacteroidia</taxon>
        <taxon>Bacteroidales</taxon>
        <taxon>Bacteroidaceae</taxon>
        <taxon>Phocaeicola</taxon>
    </lineage>
</organism>
<dbReference type="EMBL" id="JACSPP010000038">
    <property type="protein sequence ID" value="MBD8041069.1"/>
    <property type="molecule type" value="Genomic_DNA"/>
</dbReference>
<keyword evidence="2" id="KW-1185">Reference proteome</keyword>
<evidence type="ECO:0008006" key="3">
    <source>
        <dbReference type="Google" id="ProtNLM"/>
    </source>
</evidence>
<comment type="caution">
    <text evidence="1">The sequence shown here is derived from an EMBL/GenBank/DDBJ whole genome shotgun (WGS) entry which is preliminary data.</text>
</comment>
<name>A0ABR8YA35_9BACT</name>
<sequence>MNYTLTILRQRLSGKIHENDILEICHATQGTDGNAAKLTLYRLLFDNNKRIAENAAWIFTHFDLHNNEWLYDKQNELINETLHTASNTKRRLLLTLLLRQPFPPENLRTDFLDFCFSQMLSPQTAISIKSLCMKLTYEQCKHFPELRTELRTTLEMMEPDFLPAGVRTSRKNLLKILQKESN</sequence>
<proteinExistence type="predicted"/>
<reference evidence="1 2" key="1">
    <citation type="submission" date="2020-08" db="EMBL/GenBank/DDBJ databases">
        <title>A Genomic Blueprint of the Chicken Gut Microbiome.</title>
        <authorList>
            <person name="Gilroy R."/>
            <person name="Ravi A."/>
            <person name="Getino M."/>
            <person name="Pursley I."/>
            <person name="Horton D.L."/>
            <person name="Alikhan N.-F."/>
            <person name="Baker D."/>
            <person name="Gharbi K."/>
            <person name="Hall N."/>
            <person name="Watson M."/>
            <person name="Adriaenssens E.M."/>
            <person name="Foster-Nyarko E."/>
            <person name="Jarju S."/>
            <person name="Secka A."/>
            <person name="Antonio M."/>
            <person name="Oren A."/>
            <person name="Chaudhuri R."/>
            <person name="La Ragione R.M."/>
            <person name="Hildebrand F."/>
            <person name="Pallen M.J."/>
        </authorList>
    </citation>
    <scope>NUCLEOTIDE SEQUENCE [LARGE SCALE GENOMIC DNA]</scope>
    <source>
        <strain evidence="1 2">Sa1CVN1</strain>
    </source>
</reference>
<dbReference type="RefSeq" id="WP_087207809.1">
    <property type="nucleotide sequence ID" value="NZ_JACSPP010000038.1"/>
</dbReference>
<accession>A0ABR8YA35</accession>
<protein>
    <recommendedName>
        <fullName evidence="3">HEAT repeat domain-containing protein</fullName>
    </recommendedName>
</protein>
<dbReference type="Proteomes" id="UP000620874">
    <property type="component" value="Unassembled WGS sequence"/>
</dbReference>